<evidence type="ECO:0000313" key="2">
    <source>
        <dbReference type="Proteomes" id="UP001314170"/>
    </source>
</evidence>
<dbReference type="Proteomes" id="UP001314170">
    <property type="component" value="Unassembled WGS sequence"/>
</dbReference>
<comment type="caution">
    <text evidence="1">The sequence shown here is derived from an EMBL/GenBank/DDBJ whole genome shotgun (WGS) entry which is preliminary data.</text>
</comment>
<evidence type="ECO:0000313" key="1">
    <source>
        <dbReference type="EMBL" id="CAK7323629.1"/>
    </source>
</evidence>
<keyword evidence="2" id="KW-1185">Reference proteome</keyword>
<proteinExistence type="predicted"/>
<reference evidence="1 2" key="1">
    <citation type="submission" date="2024-01" db="EMBL/GenBank/DDBJ databases">
        <authorList>
            <person name="Waweru B."/>
        </authorList>
    </citation>
    <scope>NUCLEOTIDE SEQUENCE [LARGE SCALE GENOMIC DNA]</scope>
</reference>
<gene>
    <name evidence="1" type="ORF">DCAF_LOCUS1258</name>
</gene>
<dbReference type="AlphaFoldDB" id="A0AAV1QRI0"/>
<dbReference type="EMBL" id="CAWUPB010000130">
    <property type="protein sequence ID" value="CAK7323629.1"/>
    <property type="molecule type" value="Genomic_DNA"/>
</dbReference>
<name>A0AAV1QRI0_9ROSI</name>
<sequence length="75" mass="8366">MLEHPQTKWWLESATGLSGGKVMVAAEWRRTAGSVVEREIAVGDRLEAATTWGGVNNDYCCCKRWRNGVARSVEQ</sequence>
<protein>
    <submittedName>
        <fullName evidence="1">Uncharacterized protein</fullName>
    </submittedName>
</protein>
<accession>A0AAV1QRI0</accession>
<organism evidence="1 2">
    <name type="scientific">Dovyalis caffra</name>
    <dbReference type="NCBI Taxonomy" id="77055"/>
    <lineage>
        <taxon>Eukaryota</taxon>
        <taxon>Viridiplantae</taxon>
        <taxon>Streptophyta</taxon>
        <taxon>Embryophyta</taxon>
        <taxon>Tracheophyta</taxon>
        <taxon>Spermatophyta</taxon>
        <taxon>Magnoliopsida</taxon>
        <taxon>eudicotyledons</taxon>
        <taxon>Gunneridae</taxon>
        <taxon>Pentapetalae</taxon>
        <taxon>rosids</taxon>
        <taxon>fabids</taxon>
        <taxon>Malpighiales</taxon>
        <taxon>Salicaceae</taxon>
        <taxon>Flacourtieae</taxon>
        <taxon>Dovyalis</taxon>
    </lineage>
</organism>